<keyword evidence="1 7" id="KW-0436">Ligase</keyword>
<dbReference type="PRINTS" id="PR01046">
    <property type="entry name" value="TRNASYNTHPRO"/>
</dbReference>
<dbReference type="InterPro" id="IPR004154">
    <property type="entry name" value="Anticodon-bd"/>
</dbReference>
<dbReference type="InterPro" id="IPR017449">
    <property type="entry name" value="Pro-tRNA_synth_II"/>
</dbReference>
<evidence type="ECO:0000256" key="5">
    <source>
        <dbReference type="ARBA" id="ARBA00023146"/>
    </source>
</evidence>
<keyword evidence="5 7" id="KW-0030">Aminoacyl-tRNA synthetase</keyword>
<reference evidence="9 10" key="1">
    <citation type="journal article" date="2019" name="ISME J.">
        <title>Isolation and characterization of a thermophilic sulfur- and iron-reducing thaumarchaeote from a terrestrial acidic hot spring.</title>
        <authorList>
            <person name="Kato S."/>
            <person name="Itoh T."/>
            <person name="Yuki M."/>
            <person name="Nagamori M."/>
            <person name="Ohnishi M."/>
            <person name="Uematsu K."/>
            <person name="Suzuki K."/>
            <person name="Takashina T."/>
            <person name="Ohkuma M."/>
        </authorList>
    </citation>
    <scope>NUCLEOTIDE SEQUENCE [LARGE SCALE GENOMIC DNA]</scope>
    <source>
        <strain evidence="9 10">NAS-02</strain>
    </source>
</reference>
<dbReference type="PANTHER" id="PTHR43382:SF2">
    <property type="entry name" value="BIFUNCTIONAL GLUTAMATE_PROLINE--TRNA LIGASE"/>
    <property type="match status" value="1"/>
</dbReference>
<name>A0A4P2VD61_9ARCH</name>
<comment type="function">
    <text evidence="7">Catalyzes the attachment of proline to tRNA(Pro) in a two-step reaction: proline is first activated by ATP to form Pro-AMP and then transferred to the acceptor end of tRNA(Pro).</text>
</comment>
<keyword evidence="7" id="KW-0963">Cytoplasm</keyword>
<dbReference type="InterPro" id="IPR002314">
    <property type="entry name" value="aa-tRNA-synt_IIb"/>
</dbReference>
<keyword evidence="2 7" id="KW-0547">Nucleotide-binding</keyword>
<accession>A0A4P2VD61</accession>
<feature type="domain" description="Aminoacyl-transfer RNA synthetases class-II family profile" evidence="8">
    <location>
        <begin position="56"/>
        <end position="294"/>
    </location>
</feature>
<evidence type="ECO:0000256" key="1">
    <source>
        <dbReference type="ARBA" id="ARBA00022598"/>
    </source>
</evidence>
<comment type="subcellular location">
    <subcellularLocation>
        <location evidence="7">Cytoplasm</location>
    </subcellularLocation>
</comment>
<dbReference type="SUPFAM" id="SSF64586">
    <property type="entry name" value="C-terminal domain of ProRS"/>
    <property type="match status" value="1"/>
</dbReference>
<comment type="subunit">
    <text evidence="7">Homodimer.</text>
</comment>
<comment type="domain">
    <text evidence="7">Consists of three domains: the N-terminal catalytic domain, the anticodon-binding domain and the C-terminal extension.</text>
</comment>
<dbReference type="Pfam" id="PF03129">
    <property type="entry name" value="HGTP_anticodon"/>
    <property type="match status" value="1"/>
</dbReference>
<dbReference type="PANTHER" id="PTHR43382">
    <property type="entry name" value="PROLYL-TRNA SYNTHETASE"/>
    <property type="match status" value="1"/>
</dbReference>
<dbReference type="AlphaFoldDB" id="A0A4P2VD61"/>
<dbReference type="SMART" id="SM00946">
    <property type="entry name" value="ProRS-C_1"/>
    <property type="match status" value="1"/>
</dbReference>
<dbReference type="Gene3D" id="3.40.50.800">
    <property type="entry name" value="Anticodon-binding domain"/>
    <property type="match status" value="1"/>
</dbReference>
<organism evidence="9 10">
    <name type="scientific">Conexivisphaera calida</name>
    <dbReference type="NCBI Taxonomy" id="1874277"/>
    <lineage>
        <taxon>Archaea</taxon>
        <taxon>Nitrososphaerota</taxon>
        <taxon>Conexivisphaeria</taxon>
        <taxon>Conexivisphaerales</taxon>
        <taxon>Conexivisphaeraceae</taxon>
        <taxon>Conexivisphaera</taxon>
    </lineage>
</organism>
<dbReference type="EMBL" id="AP018732">
    <property type="protein sequence ID" value="BBE42529.1"/>
    <property type="molecule type" value="Genomic_DNA"/>
</dbReference>
<dbReference type="InterPro" id="IPR006195">
    <property type="entry name" value="aa-tRNA-synth_II"/>
</dbReference>
<dbReference type="HAMAP" id="MF_01571">
    <property type="entry name" value="Pro_tRNA_synth_type3"/>
    <property type="match status" value="1"/>
</dbReference>
<dbReference type="InterPro" id="IPR002316">
    <property type="entry name" value="Pro-tRNA-ligase_IIa"/>
</dbReference>
<dbReference type="SUPFAM" id="SSF55681">
    <property type="entry name" value="Class II aaRS and biotin synthetases"/>
    <property type="match status" value="1"/>
</dbReference>
<comment type="similarity">
    <text evidence="7">Belongs to the class-II aminoacyl-tRNA synthetase family. ProS type 3 subfamily.</text>
</comment>
<dbReference type="InterPro" id="IPR036621">
    <property type="entry name" value="Anticodon-bd_dom_sf"/>
</dbReference>
<dbReference type="EC" id="6.1.1.15" evidence="7"/>
<evidence type="ECO:0000256" key="3">
    <source>
        <dbReference type="ARBA" id="ARBA00022840"/>
    </source>
</evidence>
<dbReference type="SUPFAM" id="SSF52954">
    <property type="entry name" value="Class II aaRS ABD-related"/>
    <property type="match status" value="1"/>
</dbReference>
<dbReference type="Gene3D" id="3.30.110.30">
    <property type="entry name" value="C-terminal domain of ProRS"/>
    <property type="match status" value="1"/>
</dbReference>
<dbReference type="Pfam" id="PF00587">
    <property type="entry name" value="tRNA-synt_2b"/>
    <property type="match status" value="1"/>
</dbReference>
<dbReference type="InterPro" id="IPR045864">
    <property type="entry name" value="aa-tRNA-synth_II/BPL/LPL"/>
</dbReference>
<dbReference type="PROSITE" id="PS50862">
    <property type="entry name" value="AA_TRNA_LIGASE_II"/>
    <property type="match status" value="1"/>
</dbReference>
<dbReference type="InterPro" id="IPR004499">
    <property type="entry name" value="Pro-tRNA-ligase_IIa_arc-type"/>
</dbReference>
<evidence type="ECO:0000256" key="2">
    <source>
        <dbReference type="ARBA" id="ARBA00022741"/>
    </source>
</evidence>
<dbReference type="GO" id="GO:0005737">
    <property type="term" value="C:cytoplasm"/>
    <property type="evidence" value="ECO:0007669"/>
    <property type="project" value="UniProtKB-SubCell"/>
</dbReference>
<keyword evidence="3 7" id="KW-0067">ATP-binding</keyword>
<dbReference type="NCBIfam" id="TIGR00408">
    <property type="entry name" value="proS_fam_I"/>
    <property type="match status" value="1"/>
</dbReference>
<evidence type="ECO:0000256" key="7">
    <source>
        <dbReference type="HAMAP-Rule" id="MF_01571"/>
    </source>
</evidence>
<dbReference type="GO" id="GO:0004827">
    <property type="term" value="F:proline-tRNA ligase activity"/>
    <property type="evidence" value="ECO:0007669"/>
    <property type="project" value="UniProtKB-UniRule"/>
</dbReference>
<sequence length="489" mass="55706">MPANGGALSSTAPEAPLPDKEVDLGTWYDEVLKRAELIDVRYGVKGFVVYRPNAMRIVKRIYEMFEGELESGGHLPMLLPLVIPMANFRRETEHVKGFEDQVFYITEAGEKPLDEKLVVRPTSETAIYPMLSLWIHSYSDLPLRLYQSVAVYRHETKATRPLLRGREFLWIETHDAFADEVGAKSQIMDDLQVAKKVYDELGLAFLVVEREPYDKFPGAESSYAYDALLPNGNVLQIATTHYLGDHFTKAFDVTFVDRDGNRRNPRSTCFGIGISRTLAALIMTHGDKYGLVLPFGLSVHDVVIVPIPHKGIVEDVMAKARQLEDKLRAAGFNVYLDDSEDTPGDKFYHWDMLGVPARIEIGRREVEGKFVTLYRRDERTREKVKDEDLQDRLHALSKEILNNIRDRAWERLRNSISDAASRDDIERLAGEGRIIRANFCGRDECAQEIKEKTGYEVRGRRVDVEEKPDGNCAWCGRPASRVVYMAKAY</sequence>
<comment type="catalytic activity">
    <reaction evidence="6 7">
        <text>tRNA(Pro) + L-proline + ATP = L-prolyl-tRNA(Pro) + AMP + diphosphate</text>
        <dbReference type="Rhea" id="RHEA:14305"/>
        <dbReference type="Rhea" id="RHEA-COMP:9700"/>
        <dbReference type="Rhea" id="RHEA-COMP:9702"/>
        <dbReference type="ChEBI" id="CHEBI:30616"/>
        <dbReference type="ChEBI" id="CHEBI:33019"/>
        <dbReference type="ChEBI" id="CHEBI:60039"/>
        <dbReference type="ChEBI" id="CHEBI:78442"/>
        <dbReference type="ChEBI" id="CHEBI:78532"/>
        <dbReference type="ChEBI" id="CHEBI:456215"/>
        <dbReference type="EC" id="6.1.1.15"/>
    </reaction>
</comment>
<evidence type="ECO:0000256" key="6">
    <source>
        <dbReference type="ARBA" id="ARBA00047671"/>
    </source>
</evidence>
<dbReference type="Proteomes" id="UP000509448">
    <property type="component" value="Chromosome"/>
</dbReference>
<gene>
    <name evidence="7" type="primary">proS</name>
    <name evidence="9" type="ORF">NAS2_1140</name>
</gene>
<dbReference type="GO" id="GO:0017101">
    <property type="term" value="C:aminoacyl-tRNA synthetase multienzyme complex"/>
    <property type="evidence" value="ECO:0007669"/>
    <property type="project" value="TreeGrafter"/>
</dbReference>
<evidence type="ECO:0000259" key="8">
    <source>
        <dbReference type="PROSITE" id="PS50862"/>
    </source>
</evidence>
<dbReference type="Pfam" id="PF09180">
    <property type="entry name" value="ProRS-C_1"/>
    <property type="match status" value="1"/>
</dbReference>
<proteinExistence type="inferred from homology"/>
<evidence type="ECO:0000256" key="4">
    <source>
        <dbReference type="ARBA" id="ARBA00022917"/>
    </source>
</evidence>
<evidence type="ECO:0000313" key="10">
    <source>
        <dbReference type="Proteomes" id="UP000509448"/>
    </source>
</evidence>
<evidence type="ECO:0000313" key="9">
    <source>
        <dbReference type="EMBL" id="BBE42529.1"/>
    </source>
</evidence>
<dbReference type="InterPro" id="IPR016061">
    <property type="entry name" value="Pro-tRNA_ligase_II_C"/>
</dbReference>
<keyword evidence="10" id="KW-1185">Reference proteome</keyword>
<dbReference type="GO" id="GO:0005524">
    <property type="term" value="F:ATP binding"/>
    <property type="evidence" value="ECO:0007669"/>
    <property type="project" value="UniProtKB-UniRule"/>
</dbReference>
<keyword evidence="4 7" id="KW-0648">Protein biosynthesis</keyword>
<protein>
    <recommendedName>
        <fullName evidence="7">Proline--tRNA ligase</fullName>
        <ecNumber evidence="7">6.1.1.15</ecNumber>
    </recommendedName>
    <alternativeName>
        <fullName evidence="7">Prolyl-tRNA synthetase</fullName>
        <shortName evidence="7">ProRS</shortName>
    </alternativeName>
</protein>
<dbReference type="GO" id="GO:0006433">
    <property type="term" value="P:prolyl-tRNA aminoacylation"/>
    <property type="evidence" value="ECO:0007669"/>
    <property type="project" value="UniProtKB-UniRule"/>
</dbReference>
<dbReference type="Gene3D" id="3.30.930.10">
    <property type="entry name" value="Bira Bifunctional Protein, Domain 2"/>
    <property type="match status" value="1"/>
</dbReference>
<dbReference type="KEGG" id="ccai:NAS2_1140"/>